<evidence type="ECO:0000313" key="2">
    <source>
        <dbReference type="EMBL" id="NKI30433.1"/>
    </source>
</evidence>
<gene>
    <name evidence="2" type="ORF">HCU67_00640</name>
</gene>
<reference evidence="2 3" key="1">
    <citation type="submission" date="2020-04" db="EMBL/GenBank/DDBJ databases">
        <authorList>
            <person name="Yoon J."/>
        </authorList>
    </citation>
    <scope>NUCLEOTIDE SEQUENCE [LARGE SCALE GENOMIC DNA]</scope>
    <source>
        <strain evidence="2 3">DJ-13</strain>
    </source>
</reference>
<protein>
    <submittedName>
        <fullName evidence="2">DUF2911 domain-containing protein</fullName>
    </submittedName>
</protein>
<dbReference type="InterPro" id="IPR011990">
    <property type="entry name" value="TPR-like_helical_dom_sf"/>
</dbReference>
<dbReference type="Pfam" id="PF11138">
    <property type="entry name" value="DUF2911"/>
    <property type="match status" value="1"/>
</dbReference>
<feature type="chain" id="PRO_5047465374" evidence="1">
    <location>
        <begin position="20"/>
        <end position="294"/>
    </location>
</feature>
<name>A0ABX1GKN3_9FLAO</name>
<dbReference type="Proteomes" id="UP000718451">
    <property type="component" value="Unassembled WGS sequence"/>
</dbReference>
<dbReference type="RefSeq" id="WP_168550681.1">
    <property type="nucleotide sequence ID" value="NZ_JAAWWL010000001.1"/>
</dbReference>
<evidence type="ECO:0000313" key="3">
    <source>
        <dbReference type="Proteomes" id="UP000718451"/>
    </source>
</evidence>
<keyword evidence="3" id="KW-1185">Reference proteome</keyword>
<organism evidence="2 3">
    <name type="scientific">Croceivirga thetidis</name>
    <dbReference type="NCBI Taxonomy" id="2721623"/>
    <lineage>
        <taxon>Bacteria</taxon>
        <taxon>Pseudomonadati</taxon>
        <taxon>Bacteroidota</taxon>
        <taxon>Flavobacteriia</taxon>
        <taxon>Flavobacteriales</taxon>
        <taxon>Flavobacteriaceae</taxon>
        <taxon>Croceivirga</taxon>
    </lineage>
</organism>
<dbReference type="Gene3D" id="1.25.40.10">
    <property type="entry name" value="Tetratricopeptide repeat domain"/>
    <property type="match status" value="1"/>
</dbReference>
<evidence type="ECO:0000256" key="1">
    <source>
        <dbReference type="SAM" id="SignalP"/>
    </source>
</evidence>
<sequence>MKLKSILIISLIITFQDFAFSQQSYPSLSPKGIIEQGVGNTNLKIEYERPSARNRKVFGELVPWNEVWRTGAGYCTKISFDKNVAIGKQAIEAGTYSLLTIPNKEEWIVILNTDTSLYGAYDYNPDKDVARFVVYPQHSNRYYETLTIDVDLIPNNAMIYVSWENTSIAFAFETSTDAEIEDYINGQLLTGNIKDYDEMSNAIDYLYFQSKDFKKLEWLAKESIKLNKSEFAYRLLMETYERQHYYTKAIEAAKKAIETRKEKAEDNDKYLARDIKLWEKHLERIRTKANKKSS</sequence>
<dbReference type="InterPro" id="IPR021314">
    <property type="entry name" value="DUF2911"/>
</dbReference>
<proteinExistence type="predicted"/>
<feature type="signal peptide" evidence="1">
    <location>
        <begin position="1"/>
        <end position="19"/>
    </location>
</feature>
<keyword evidence="1" id="KW-0732">Signal</keyword>
<dbReference type="EMBL" id="JAAWWL010000001">
    <property type="protein sequence ID" value="NKI30433.1"/>
    <property type="molecule type" value="Genomic_DNA"/>
</dbReference>
<accession>A0ABX1GKN3</accession>
<comment type="caution">
    <text evidence="2">The sequence shown here is derived from an EMBL/GenBank/DDBJ whole genome shotgun (WGS) entry which is preliminary data.</text>
</comment>